<protein>
    <submittedName>
        <fullName evidence="1">dUTP diphosphatase</fullName>
    </submittedName>
</protein>
<proteinExistence type="predicted"/>
<dbReference type="InterPro" id="IPR016947">
    <property type="entry name" value="UCP030140"/>
</dbReference>
<gene>
    <name evidence="1" type="ORF">OWO01_14755</name>
</gene>
<dbReference type="Gene3D" id="1.10.4010.10">
    <property type="entry name" value="Type II deoxyuridine triphosphatase"/>
    <property type="match status" value="1"/>
</dbReference>
<accession>A0A9J6RGD4</accession>
<evidence type="ECO:0000313" key="1">
    <source>
        <dbReference type="EMBL" id="MCZ0704468.1"/>
    </source>
</evidence>
<dbReference type="InterPro" id="IPR014871">
    <property type="entry name" value="dUTPase/dCTP_pyrophosphatase"/>
</dbReference>
<dbReference type="Proteomes" id="UP001084197">
    <property type="component" value="Unassembled WGS sequence"/>
</dbReference>
<dbReference type="SUPFAM" id="SSF101386">
    <property type="entry name" value="all-alpha NTP pyrophosphatases"/>
    <property type="match status" value="1"/>
</dbReference>
<dbReference type="RefSeq" id="WP_268781240.1">
    <property type="nucleotide sequence ID" value="NZ_JAPRAT010000037.1"/>
</dbReference>
<name>A0A9J6RGD4_9BACI</name>
<evidence type="ECO:0000313" key="2">
    <source>
        <dbReference type="Proteomes" id="UP001084197"/>
    </source>
</evidence>
<dbReference type="PIRSF" id="PIRSF030140">
    <property type="entry name" value="UCP030140"/>
    <property type="match status" value="1"/>
</dbReference>
<reference evidence="1" key="1">
    <citation type="submission" date="2022-11" db="EMBL/GenBank/DDBJ databases">
        <title>WGS of Natronobacillus azotifigens 24KS-1, an anaerobic diazotrophic haloalkaliphile from soda-rich habitats.</title>
        <authorList>
            <person name="Sorokin D.Y."/>
            <person name="Merkel A.Y."/>
        </authorList>
    </citation>
    <scope>NUCLEOTIDE SEQUENCE</scope>
    <source>
        <strain evidence="1">24KS-1</strain>
    </source>
</reference>
<comment type="caution">
    <text evidence="1">The sequence shown here is derived from an EMBL/GenBank/DDBJ whole genome shotgun (WGS) entry which is preliminary data.</text>
</comment>
<dbReference type="EMBL" id="JAPRAT010000037">
    <property type="protein sequence ID" value="MCZ0704468.1"/>
    <property type="molecule type" value="Genomic_DNA"/>
</dbReference>
<organism evidence="1 2">
    <name type="scientific">Natronobacillus azotifigens</name>
    <dbReference type="NCBI Taxonomy" id="472978"/>
    <lineage>
        <taxon>Bacteria</taxon>
        <taxon>Bacillati</taxon>
        <taxon>Bacillota</taxon>
        <taxon>Bacilli</taxon>
        <taxon>Bacillales</taxon>
        <taxon>Bacillaceae</taxon>
        <taxon>Natronobacillus</taxon>
    </lineage>
</organism>
<dbReference type="AlphaFoldDB" id="A0A9J6RGD4"/>
<dbReference type="CDD" id="cd11527">
    <property type="entry name" value="NTP-PPase_dUTPase"/>
    <property type="match status" value="1"/>
</dbReference>
<keyword evidence="2" id="KW-1185">Reference proteome</keyword>
<sequence>MNWTQLFTMQQKLDQYIQNNHGVKATDLFDKKILALLVELGELANETRCFKFWSHKKASEQQVILEEYVDGLHFILSIGIDQSYQREEIEASTVKVDAKETTEAFNDLFDSVIAFKQNSTEANYLALFQSFLFLGVKLGFSETDIQKAYLSKNEVNFTRQDSNY</sequence>
<dbReference type="Pfam" id="PF08761">
    <property type="entry name" value="dUTPase_2"/>
    <property type="match status" value="1"/>
</dbReference>